<dbReference type="AlphaFoldDB" id="A0A1R4KHS6"/>
<sequence length="164" mass="18048">MRLMYPEVLEGVDPGEVPEAERVPGMLRGPGPVLLRVQVDEPAWAAVTDHVVEQVNAGLWVSDDDVRDALYSVLSVPELPSAWMDVERRKAAPEVPGERVFEPVSVSDETGRTMSWESASRWFPIADAAEAAADLANELAERAQRERGARGDGSMMMTYRISLV</sequence>
<organism evidence="1 2">
    <name type="scientific">Microbacterium esteraromaticum</name>
    <dbReference type="NCBI Taxonomy" id="57043"/>
    <lineage>
        <taxon>Bacteria</taxon>
        <taxon>Bacillati</taxon>
        <taxon>Actinomycetota</taxon>
        <taxon>Actinomycetes</taxon>
        <taxon>Micrococcales</taxon>
        <taxon>Microbacteriaceae</taxon>
        <taxon>Microbacterium</taxon>
    </lineage>
</organism>
<dbReference type="EMBL" id="FUKO01000033">
    <property type="protein sequence ID" value="SJN43747.1"/>
    <property type="molecule type" value="Genomic_DNA"/>
</dbReference>
<gene>
    <name evidence="1" type="ORF">FM104_12900</name>
</gene>
<reference evidence="1 2" key="1">
    <citation type="submission" date="2017-02" db="EMBL/GenBank/DDBJ databases">
        <authorList>
            <person name="Peterson S.W."/>
        </authorList>
    </citation>
    <scope>NUCLEOTIDE SEQUENCE [LARGE SCALE GENOMIC DNA]</scope>
    <source>
        <strain evidence="1 2">B Mb 05.01</strain>
    </source>
</reference>
<accession>A0A1R4KHS6</accession>
<evidence type="ECO:0000313" key="2">
    <source>
        <dbReference type="Proteomes" id="UP000196320"/>
    </source>
</evidence>
<name>A0A1R4KHS6_9MICO</name>
<keyword evidence="2" id="KW-1185">Reference proteome</keyword>
<evidence type="ECO:0000313" key="1">
    <source>
        <dbReference type="EMBL" id="SJN43747.1"/>
    </source>
</evidence>
<dbReference type="Proteomes" id="UP000196320">
    <property type="component" value="Unassembled WGS sequence"/>
</dbReference>
<proteinExistence type="predicted"/>
<protein>
    <submittedName>
        <fullName evidence="1">Uncharacterized protein</fullName>
    </submittedName>
</protein>